<dbReference type="PANTHER" id="PTHR12526">
    <property type="entry name" value="GLYCOSYLTRANSFERASE"/>
    <property type="match status" value="1"/>
</dbReference>
<evidence type="ECO:0000313" key="7">
    <source>
        <dbReference type="Proteomes" id="UP000254603"/>
    </source>
</evidence>
<dbReference type="GO" id="GO:0016757">
    <property type="term" value="F:glycosyltransferase activity"/>
    <property type="evidence" value="ECO:0007669"/>
    <property type="project" value="UniProtKB-KW"/>
</dbReference>
<evidence type="ECO:0000313" key="5">
    <source>
        <dbReference type="EMBL" id="QPT40318.1"/>
    </source>
</evidence>
<evidence type="ECO:0000313" key="8">
    <source>
        <dbReference type="Proteomes" id="UP000594903"/>
    </source>
</evidence>
<name>A0A378XC15_9BURK</name>
<dbReference type="Pfam" id="PF00534">
    <property type="entry name" value="Glycos_transf_1"/>
    <property type="match status" value="1"/>
</dbReference>
<accession>A0A378XC15</accession>
<reference evidence="6 7" key="1">
    <citation type="submission" date="2018-06" db="EMBL/GenBank/DDBJ databases">
        <authorList>
            <consortium name="Pathogen Informatics"/>
            <person name="Doyle S."/>
        </authorList>
    </citation>
    <scope>NUCLEOTIDE SEQUENCE [LARGE SCALE GENOMIC DNA]</scope>
    <source>
        <strain evidence="6 7">NCTC11997</strain>
    </source>
</reference>
<dbReference type="EMBL" id="UGSB01000001">
    <property type="protein sequence ID" value="SUA50690.1"/>
    <property type="molecule type" value="Genomic_DNA"/>
</dbReference>
<dbReference type="Proteomes" id="UP000254603">
    <property type="component" value="Unassembled WGS sequence"/>
</dbReference>
<dbReference type="AlphaFoldDB" id="A0A378XC15"/>
<dbReference type="PANTHER" id="PTHR12526:SF629">
    <property type="entry name" value="TEICHURONIC ACID BIOSYNTHESIS GLYCOSYLTRANSFERASE TUAH-RELATED"/>
    <property type="match status" value="1"/>
</dbReference>
<keyword evidence="8" id="KW-1185">Reference proteome</keyword>
<reference evidence="5 8" key="2">
    <citation type="submission" date="2020-12" db="EMBL/GenBank/DDBJ databases">
        <title>FDA dAtabase for Regulatory Grade micrObial Sequences (FDA-ARGOS): Supporting development and validation of Infectious Disease Dx tests.</title>
        <authorList>
            <person name="Sproer C."/>
            <person name="Gronow S."/>
            <person name="Severitt S."/>
            <person name="Schroder I."/>
            <person name="Tallon L."/>
            <person name="Sadzewicz L."/>
            <person name="Zhao X."/>
            <person name="Boylan J."/>
            <person name="Ott S."/>
            <person name="Bowen H."/>
            <person name="Vavikolanu K."/>
            <person name="Mehta A."/>
            <person name="Aluvathingal J."/>
            <person name="Nadendla S."/>
            <person name="Lowell S."/>
            <person name="Myers T."/>
            <person name="Yan Y."/>
            <person name="Sichtig H."/>
        </authorList>
    </citation>
    <scope>NUCLEOTIDE SEQUENCE [LARGE SCALE GENOMIC DNA]</scope>
    <source>
        <strain evidence="5 8">FDAARGOS_872</strain>
    </source>
</reference>
<dbReference type="STRING" id="1122619.GCA_000373745_01303"/>
<sequence>MKKIVHFTSVHKRYDIRIFLKQCVTLANAGYDVYLVVADGLGDEVKNGVKILDVGCSNSGRIGRMLNTTKRVYTKALELKADFYHFHDPELIPSGLKLKYKTNAVVVFDSHENYADDIKDKPYLNFVMRSVVSTVYSFLEKVMVKKLDAVIAATPSICNHFKSLNAISLDINNFPFESEFEPLEKSIDIKYSAVYIGTASKVRGLQELVDSFAINTNLNLAIAGNFSELEFENKLRTSPGWSNVSFLGLLNRESVRELLSQSTVAIVTFLPAPNHMESQPNKMFEYMSAGLPVVCSDFPLWKEIIEDNNCGICVNPESPQAIAKAILYLNQNKDKAEEMGRNGRKAVLEKYNWTAEAQKLLMFYTSLLGQSNDRK</sequence>
<dbReference type="Gene3D" id="3.40.50.2000">
    <property type="entry name" value="Glycogen Phosphorylase B"/>
    <property type="match status" value="2"/>
</dbReference>
<evidence type="ECO:0000256" key="2">
    <source>
        <dbReference type="ARBA" id="ARBA00022679"/>
    </source>
</evidence>
<protein>
    <submittedName>
        <fullName evidence="5">Glycosyltransferase family 4 protein</fullName>
    </submittedName>
    <submittedName>
        <fullName evidence="6">Spore coat protein SA</fullName>
        <ecNumber evidence="6">2.4.-.-</ecNumber>
    </submittedName>
</protein>
<dbReference type="Pfam" id="PF13439">
    <property type="entry name" value="Glyco_transf_4"/>
    <property type="match status" value="1"/>
</dbReference>
<dbReference type="SUPFAM" id="SSF53756">
    <property type="entry name" value="UDP-Glycosyltransferase/glycogen phosphorylase"/>
    <property type="match status" value="1"/>
</dbReference>
<keyword evidence="2 6" id="KW-0808">Transferase</keyword>
<dbReference type="CDD" id="cd03794">
    <property type="entry name" value="GT4_WbuB-like"/>
    <property type="match status" value="1"/>
</dbReference>
<dbReference type="EC" id="2.4.-.-" evidence="6"/>
<keyword evidence="6" id="KW-0946">Virion</keyword>
<keyword evidence="1 6" id="KW-0328">Glycosyltransferase</keyword>
<dbReference type="OrthoDB" id="9815351at2"/>
<gene>
    <name evidence="6" type="primary">cotSA</name>
    <name evidence="5" type="ORF">I6G29_01425</name>
    <name evidence="6" type="ORF">NCTC11997_00328</name>
</gene>
<proteinExistence type="predicted"/>
<dbReference type="InterPro" id="IPR028098">
    <property type="entry name" value="Glyco_trans_4-like_N"/>
</dbReference>
<dbReference type="RefSeq" id="WP_018574485.1">
    <property type="nucleotide sequence ID" value="NZ_CP065725.1"/>
</dbReference>
<evidence type="ECO:0000256" key="1">
    <source>
        <dbReference type="ARBA" id="ARBA00022676"/>
    </source>
</evidence>
<organism evidence="6 7">
    <name type="scientific">Oligella ureolytica</name>
    <dbReference type="NCBI Taxonomy" id="90244"/>
    <lineage>
        <taxon>Bacteria</taxon>
        <taxon>Pseudomonadati</taxon>
        <taxon>Pseudomonadota</taxon>
        <taxon>Betaproteobacteria</taxon>
        <taxon>Burkholderiales</taxon>
        <taxon>Alcaligenaceae</taxon>
        <taxon>Oligella</taxon>
    </lineage>
</organism>
<feature type="domain" description="Glycosyl transferase family 1" evidence="3">
    <location>
        <begin position="191"/>
        <end position="345"/>
    </location>
</feature>
<evidence type="ECO:0000259" key="4">
    <source>
        <dbReference type="Pfam" id="PF13439"/>
    </source>
</evidence>
<evidence type="ECO:0000259" key="3">
    <source>
        <dbReference type="Pfam" id="PF00534"/>
    </source>
</evidence>
<keyword evidence="6" id="KW-0167">Capsid protein</keyword>
<feature type="domain" description="Glycosyltransferase subfamily 4-like N-terminal" evidence="4">
    <location>
        <begin position="25"/>
        <end position="163"/>
    </location>
</feature>
<evidence type="ECO:0000313" key="6">
    <source>
        <dbReference type="EMBL" id="SUA50690.1"/>
    </source>
</evidence>
<dbReference type="EMBL" id="CP065725">
    <property type="protein sequence ID" value="QPT40318.1"/>
    <property type="molecule type" value="Genomic_DNA"/>
</dbReference>
<dbReference type="Proteomes" id="UP000594903">
    <property type="component" value="Chromosome"/>
</dbReference>
<dbReference type="InterPro" id="IPR001296">
    <property type="entry name" value="Glyco_trans_1"/>
</dbReference>